<reference evidence="9 10" key="1">
    <citation type="journal article" date="2023" name="Insect Mol. Biol.">
        <title>Genome sequencing provides insights into the evolution of gene families encoding plant cell wall-degrading enzymes in longhorned beetles.</title>
        <authorList>
            <person name="Shin N.R."/>
            <person name="Okamura Y."/>
            <person name="Kirsch R."/>
            <person name="Pauchet Y."/>
        </authorList>
    </citation>
    <scope>NUCLEOTIDE SEQUENCE [LARGE SCALE GENOMIC DNA]</scope>
    <source>
        <strain evidence="9">EAD_L_NR</strain>
    </source>
</reference>
<evidence type="ECO:0000256" key="3">
    <source>
        <dbReference type="ARBA" id="ARBA00006958"/>
    </source>
</evidence>
<evidence type="ECO:0000256" key="1">
    <source>
        <dbReference type="ARBA" id="ARBA00001968"/>
    </source>
</evidence>
<evidence type="ECO:0000256" key="6">
    <source>
        <dbReference type="ARBA" id="ARBA00022801"/>
    </source>
</evidence>
<evidence type="ECO:0000256" key="4">
    <source>
        <dbReference type="ARBA" id="ARBA00022722"/>
    </source>
</evidence>
<dbReference type="PANTHER" id="PTHR22930">
    <property type="match status" value="1"/>
</dbReference>
<comment type="caution">
    <text evidence="9">The sequence shown here is derived from an EMBL/GenBank/DDBJ whole genome shotgun (WGS) entry which is preliminary data.</text>
</comment>
<dbReference type="GO" id="GO:0016787">
    <property type="term" value="F:hydrolase activity"/>
    <property type="evidence" value="ECO:0007669"/>
    <property type="project" value="UniProtKB-KW"/>
</dbReference>
<evidence type="ECO:0000259" key="8">
    <source>
        <dbReference type="Pfam" id="PF13359"/>
    </source>
</evidence>
<comment type="cofactor">
    <cofactor evidence="1">
        <name>a divalent metal cation</name>
        <dbReference type="ChEBI" id="CHEBI:60240"/>
    </cofactor>
</comment>
<dbReference type="EMBL" id="JANEYG010000388">
    <property type="protein sequence ID" value="KAJ8909910.1"/>
    <property type="molecule type" value="Genomic_DNA"/>
</dbReference>
<dbReference type="Pfam" id="PF13359">
    <property type="entry name" value="DDE_Tnp_4"/>
    <property type="match status" value="1"/>
</dbReference>
<evidence type="ECO:0000256" key="5">
    <source>
        <dbReference type="ARBA" id="ARBA00022723"/>
    </source>
</evidence>
<name>A0AAV8V6V1_9CUCU</name>
<comment type="subcellular location">
    <subcellularLocation>
        <location evidence="2">Nucleus</location>
    </subcellularLocation>
</comment>
<feature type="domain" description="DDE Tnp4" evidence="8">
    <location>
        <begin position="151"/>
        <end position="301"/>
    </location>
</feature>
<comment type="similarity">
    <text evidence="3">Belongs to the HARBI1 family.</text>
</comment>
<keyword evidence="10" id="KW-1185">Reference proteome</keyword>
<dbReference type="GO" id="GO:0005634">
    <property type="term" value="C:nucleus"/>
    <property type="evidence" value="ECO:0007669"/>
    <property type="project" value="UniProtKB-SubCell"/>
</dbReference>
<evidence type="ECO:0000256" key="7">
    <source>
        <dbReference type="ARBA" id="ARBA00023242"/>
    </source>
</evidence>
<keyword evidence="7" id="KW-0539">Nucleus</keyword>
<dbReference type="PANTHER" id="PTHR22930:SF289">
    <property type="entry name" value="DDE TNP4 DOMAIN-CONTAINING PROTEIN-RELATED"/>
    <property type="match status" value="1"/>
</dbReference>
<dbReference type="GO" id="GO:0046872">
    <property type="term" value="F:metal ion binding"/>
    <property type="evidence" value="ECO:0007669"/>
    <property type="project" value="UniProtKB-KW"/>
</dbReference>
<keyword evidence="4" id="KW-0540">Nuclease</keyword>
<accession>A0AAV8V6V1</accession>
<proteinExistence type="inferred from homology"/>
<keyword evidence="5" id="KW-0479">Metal-binding</keyword>
<evidence type="ECO:0000313" key="10">
    <source>
        <dbReference type="Proteomes" id="UP001159042"/>
    </source>
</evidence>
<dbReference type="GO" id="GO:0004518">
    <property type="term" value="F:nuclease activity"/>
    <property type="evidence" value="ECO:0007669"/>
    <property type="project" value="UniProtKB-KW"/>
</dbReference>
<evidence type="ECO:0000313" key="9">
    <source>
        <dbReference type="EMBL" id="KAJ8909910.1"/>
    </source>
</evidence>
<dbReference type="AlphaFoldDB" id="A0AAV8V6V1"/>
<organism evidence="9 10">
    <name type="scientific">Exocentrus adspersus</name>
    <dbReference type="NCBI Taxonomy" id="1586481"/>
    <lineage>
        <taxon>Eukaryota</taxon>
        <taxon>Metazoa</taxon>
        <taxon>Ecdysozoa</taxon>
        <taxon>Arthropoda</taxon>
        <taxon>Hexapoda</taxon>
        <taxon>Insecta</taxon>
        <taxon>Pterygota</taxon>
        <taxon>Neoptera</taxon>
        <taxon>Endopterygota</taxon>
        <taxon>Coleoptera</taxon>
        <taxon>Polyphaga</taxon>
        <taxon>Cucujiformia</taxon>
        <taxon>Chrysomeloidea</taxon>
        <taxon>Cerambycidae</taxon>
        <taxon>Lamiinae</taxon>
        <taxon>Acanthocinini</taxon>
        <taxon>Exocentrus</taxon>
    </lineage>
</organism>
<dbReference type="InterPro" id="IPR045249">
    <property type="entry name" value="HARBI1-like"/>
</dbReference>
<protein>
    <recommendedName>
        <fullName evidence="8">DDE Tnp4 domain-containing protein</fullName>
    </recommendedName>
</protein>
<dbReference type="InterPro" id="IPR027806">
    <property type="entry name" value="HARBI1_dom"/>
</dbReference>
<dbReference type="Proteomes" id="UP001159042">
    <property type="component" value="Unassembled WGS sequence"/>
</dbReference>
<gene>
    <name evidence="9" type="ORF">NQ315_014917</name>
</gene>
<sequence>MDNIMLNDDLDFLDVIEFGYPRQIYIRSEPFHDMDNLSFFRRFRLTKPTVLNLLAEIEDDLEFNNDLNNSISPMNQLLTCLRYYASAGHLISVADAMGMHVSTTSRIIPRVSNALCRLARNYIKMPAQAEMIHVQHQFHQMASFPRVIGCLDGTHIKIQSPGGEDVEVFRNRKGYFSINTQAVCSSNLKILDLVARWPGSTHDATIFMNSRLRARFENNEFPNCLLLGDSGYPVKTYLLTPLGNPTTRVEQLYNESHIRTRNCIERVFGVWKRRFPVLAYGLRLKLQTALQIIVAAAVLHNIARENNEPEPPPPENINVAELNYLIEVGQIPDIPNNNFENAGFRDVLLNDYFSNLV</sequence>
<keyword evidence="6" id="KW-0378">Hydrolase</keyword>
<evidence type="ECO:0000256" key="2">
    <source>
        <dbReference type="ARBA" id="ARBA00004123"/>
    </source>
</evidence>